<evidence type="ECO:0000313" key="2">
    <source>
        <dbReference type="Proteomes" id="UP001180481"/>
    </source>
</evidence>
<dbReference type="RefSeq" id="WP_309531416.1">
    <property type="nucleotide sequence ID" value="NZ_CP133721.1"/>
</dbReference>
<sequence>MERIKIIKYTSDYYQQWNDFVAHSKNATFLFHRDFMQYHQNRFEDYSLLVFQDEKLIALFPANKVDQLIYSHQGLTYGGIVVDYAIRLDKFIAVFQAVLAFYESIGIQSIQVKIIPTIYTSFPSEELNYCCFLADAKLLKTDTLAVIDLSTDFSILKNRMEGVNRGVKHGLIVKETGSFDAFWNEILLPNLAEKHKKEPVHSLEEITYLKAKFPNQIRQFNVYFQNQLVAGTTIFESDFVAHSQYIASNSTKNELGSLDFLHHYLLTEVFTTKKFFDFGISNEWAGRKLNQGLHYWKESFGARTVVQEVYAIATNKHINCNEVLL</sequence>
<dbReference type="Gene3D" id="3.40.630.30">
    <property type="match status" value="1"/>
</dbReference>
<dbReference type="Proteomes" id="UP001180481">
    <property type="component" value="Chromosome"/>
</dbReference>
<gene>
    <name evidence="1" type="ORF">RF683_05910</name>
</gene>
<reference evidence="1" key="1">
    <citation type="submission" date="2023-09" db="EMBL/GenBank/DDBJ databases">
        <title>Flavobacterium sp. 20NA77.7 isolated from freshwater.</title>
        <authorList>
            <person name="Le V."/>
            <person name="Ko S.-R."/>
            <person name="Ahn C.-Y."/>
            <person name="Oh H.-M."/>
        </authorList>
    </citation>
    <scope>NUCLEOTIDE SEQUENCE</scope>
    <source>
        <strain evidence="1">20NA77.7</strain>
    </source>
</reference>
<dbReference type="InterPro" id="IPR016181">
    <property type="entry name" value="Acyl_CoA_acyltransferase"/>
</dbReference>
<keyword evidence="2" id="KW-1185">Reference proteome</keyword>
<dbReference type="SUPFAM" id="SSF55729">
    <property type="entry name" value="Acyl-CoA N-acyltransferases (Nat)"/>
    <property type="match status" value="1"/>
</dbReference>
<protein>
    <submittedName>
        <fullName evidence="1">GNAT family N-acetyltransferase</fullName>
    </submittedName>
</protein>
<dbReference type="EMBL" id="CP133721">
    <property type="protein sequence ID" value="WMW77031.1"/>
    <property type="molecule type" value="Genomic_DNA"/>
</dbReference>
<proteinExistence type="predicted"/>
<evidence type="ECO:0000313" key="1">
    <source>
        <dbReference type="EMBL" id="WMW77031.1"/>
    </source>
</evidence>
<organism evidence="1 2">
    <name type="scientific">Flavobacterium nakdongensis</name>
    <dbReference type="NCBI Taxonomy" id="3073563"/>
    <lineage>
        <taxon>Bacteria</taxon>
        <taxon>Pseudomonadati</taxon>
        <taxon>Bacteroidota</taxon>
        <taxon>Flavobacteriia</taxon>
        <taxon>Flavobacteriales</taxon>
        <taxon>Flavobacteriaceae</taxon>
        <taxon>Flavobacterium</taxon>
    </lineage>
</organism>
<accession>A0ABY9R6Y1</accession>
<name>A0ABY9R6Y1_9FLAO</name>